<dbReference type="Proteomes" id="UP000467132">
    <property type="component" value="Unassembled WGS sequence"/>
</dbReference>
<dbReference type="GO" id="GO:0005737">
    <property type="term" value="C:cytoplasm"/>
    <property type="evidence" value="ECO:0007669"/>
    <property type="project" value="TreeGrafter"/>
</dbReference>
<reference evidence="2 3" key="1">
    <citation type="submission" date="2018-08" db="EMBL/GenBank/DDBJ databases">
        <title>Murine metabolic-syndrome-specific gut microbial biobank.</title>
        <authorList>
            <person name="Liu C."/>
        </authorList>
    </citation>
    <scope>NUCLEOTIDE SEQUENCE [LARGE SCALE GENOMIC DNA]</scope>
    <source>
        <strain evidence="2 3">583</strain>
    </source>
</reference>
<accession>A0A845QXI8</accession>
<dbReference type="CDD" id="cd07067">
    <property type="entry name" value="HP_PGM_like"/>
    <property type="match status" value="1"/>
</dbReference>
<gene>
    <name evidence="2" type="ORF">D3Z33_04990</name>
</gene>
<dbReference type="PANTHER" id="PTHR48100:SF59">
    <property type="entry name" value="ADENOSYLCOBALAMIN_ALPHA-RIBAZOLE PHOSPHATASE"/>
    <property type="match status" value="1"/>
</dbReference>
<dbReference type="AlphaFoldDB" id="A0A845QXI8"/>
<dbReference type="GO" id="GO:0016791">
    <property type="term" value="F:phosphatase activity"/>
    <property type="evidence" value="ECO:0007669"/>
    <property type="project" value="TreeGrafter"/>
</dbReference>
<organism evidence="2 3">
    <name type="scientific">Senegalia massiliensis</name>
    <dbReference type="NCBI Taxonomy" id="1720316"/>
    <lineage>
        <taxon>Bacteria</taxon>
        <taxon>Bacillati</taxon>
        <taxon>Bacillota</taxon>
        <taxon>Clostridia</taxon>
        <taxon>Eubacteriales</taxon>
        <taxon>Clostridiaceae</taxon>
        <taxon>Senegalia</taxon>
    </lineage>
</organism>
<dbReference type="SUPFAM" id="SSF53254">
    <property type="entry name" value="Phosphoglycerate mutase-like"/>
    <property type="match status" value="1"/>
</dbReference>
<sequence>MNTKLIMVRHAKVIYTEDDKSRELSEEGKIQRKDVLEALKRENVDIIYSSPYKRAIDTIKLYADFRNMDINIVDDLRERKVSDVFIDDFMSFSINQWKDFNYKLNGGESLNEVKDRGIKVIENILNKHKGKDIVVGTHGTFLSVLLNHYDDKFNYEDWKALKMPAIFIITFDDKLNVIDIEETALEGKCVKSV</sequence>
<dbReference type="SMART" id="SM00855">
    <property type="entry name" value="PGAM"/>
    <property type="match status" value="1"/>
</dbReference>
<dbReference type="PANTHER" id="PTHR48100">
    <property type="entry name" value="BROAD-SPECIFICITY PHOSPHATASE YOR283W-RELATED"/>
    <property type="match status" value="1"/>
</dbReference>
<dbReference type="RefSeq" id="WP_160196698.1">
    <property type="nucleotide sequence ID" value="NZ_QXXA01000005.1"/>
</dbReference>
<dbReference type="Pfam" id="PF00300">
    <property type="entry name" value="His_Phos_1"/>
    <property type="match status" value="1"/>
</dbReference>
<evidence type="ECO:0000256" key="1">
    <source>
        <dbReference type="PIRSR" id="PIRSR613078-2"/>
    </source>
</evidence>
<dbReference type="InterPro" id="IPR029033">
    <property type="entry name" value="His_PPase_superfam"/>
</dbReference>
<dbReference type="OrthoDB" id="9781415at2"/>
<dbReference type="Gene3D" id="3.40.50.1240">
    <property type="entry name" value="Phosphoglycerate mutase-like"/>
    <property type="match status" value="1"/>
</dbReference>
<comment type="caution">
    <text evidence="2">The sequence shown here is derived from an EMBL/GenBank/DDBJ whole genome shotgun (WGS) entry which is preliminary data.</text>
</comment>
<name>A0A845QXI8_9CLOT</name>
<dbReference type="InterPro" id="IPR013078">
    <property type="entry name" value="His_Pase_superF_clade-1"/>
</dbReference>
<dbReference type="InterPro" id="IPR050275">
    <property type="entry name" value="PGM_Phosphatase"/>
</dbReference>
<protein>
    <submittedName>
        <fullName evidence="2">Histidine phosphatase family protein</fullName>
    </submittedName>
</protein>
<feature type="binding site" evidence="1">
    <location>
        <position position="54"/>
    </location>
    <ligand>
        <name>substrate</name>
    </ligand>
</feature>
<keyword evidence="3" id="KW-1185">Reference proteome</keyword>
<evidence type="ECO:0000313" key="2">
    <source>
        <dbReference type="EMBL" id="NBI06216.1"/>
    </source>
</evidence>
<proteinExistence type="predicted"/>
<dbReference type="EMBL" id="QXXA01000005">
    <property type="protein sequence ID" value="NBI06216.1"/>
    <property type="molecule type" value="Genomic_DNA"/>
</dbReference>
<evidence type="ECO:0000313" key="3">
    <source>
        <dbReference type="Proteomes" id="UP000467132"/>
    </source>
</evidence>